<dbReference type="OrthoDB" id="2893324at2759"/>
<sequence>MGAQIIQAPLRQKIEGRLSFFLAGTMSPDSQIGWRPVLIDETFSDLPITVFDPTRLDWDETWREDFSDARWVEQIQWELDMQELADVVVVFLGDTSVAPISMLELGLNAKSGKVLVCAMPRFAKRGNVEAICARYHVPLVSCVEDLQSAIKDILAKHSIL</sequence>
<organism evidence="1 2">
    <name type="scientific">Moelleriella libera RCEF 2490</name>
    <dbReference type="NCBI Taxonomy" id="1081109"/>
    <lineage>
        <taxon>Eukaryota</taxon>
        <taxon>Fungi</taxon>
        <taxon>Dikarya</taxon>
        <taxon>Ascomycota</taxon>
        <taxon>Pezizomycotina</taxon>
        <taxon>Sordariomycetes</taxon>
        <taxon>Hypocreomycetidae</taxon>
        <taxon>Hypocreales</taxon>
        <taxon>Clavicipitaceae</taxon>
        <taxon>Moelleriella</taxon>
    </lineage>
</organism>
<comment type="caution">
    <text evidence="1">The sequence shown here is derived from an EMBL/GenBank/DDBJ whole genome shotgun (WGS) entry which is preliminary data.</text>
</comment>
<dbReference type="AlphaFoldDB" id="A0A168D3T1"/>
<name>A0A168D3T1_9HYPO</name>
<dbReference type="EMBL" id="AZGY01000006">
    <property type="protein sequence ID" value="KZZ97319.1"/>
    <property type="molecule type" value="Genomic_DNA"/>
</dbReference>
<keyword evidence="2" id="KW-1185">Reference proteome</keyword>
<dbReference type="Pfam" id="PF15891">
    <property type="entry name" value="Nuc_deoxyri_tr2"/>
    <property type="match status" value="1"/>
</dbReference>
<evidence type="ECO:0008006" key="3">
    <source>
        <dbReference type="Google" id="ProtNLM"/>
    </source>
</evidence>
<dbReference type="Proteomes" id="UP000078544">
    <property type="component" value="Unassembled WGS sequence"/>
</dbReference>
<dbReference type="InterPro" id="IPR039470">
    <property type="entry name" value="Nuc_deoxyri_tr2"/>
</dbReference>
<dbReference type="Gene3D" id="3.40.50.450">
    <property type="match status" value="1"/>
</dbReference>
<proteinExistence type="predicted"/>
<gene>
    <name evidence="1" type="ORF">AAL_03283</name>
</gene>
<evidence type="ECO:0000313" key="1">
    <source>
        <dbReference type="EMBL" id="KZZ97319.1"/>
    </source>
</evidence>
<evidence type="ECO:0000313" key="2">
    <source>
        <dbReference type="Proteomes" id="UP000078544"/>
    </source>
</evidence>
<reference evidence="1 2" key="1">
    <citation type="journal article" date="2016" name="Genome Biol. Evol.">
        <title>Divergent and convergent evolution of fungal pathogenicity.</title>
        <authorList>
            <person name="Shang Y."/>
            <person name="Xiao G."/>
            <person name="Zheng P."/>
            <person name="Cen K."/>
            <person name="Zhan S."/>
            <person name="Wang C."/>
        </authorList>
    </citation>
    <scope>NUCLEOTIDE SEQUENCE [LARGE SCALE GENOMIC DNA]</scope>
    <source>
        <strain evidence="1 2">RCEF 2490</strain>
    </source>
</reference>
<accession>A0A168D3T1</accession>
<protein>
    <recommendedName>
        <fullName evidence="3">Nucleoside 2-deoxyribosyltransferase</fullName>
    </recommendedName>
</protein>